<dbReference type="STRING" id="1387277.SAMN06295998_1504"/>
<organism evidence="1 2">
    <name type="scientific">Primorskyibacter flagellatus</name>
    <dbReference type="NCBI Taxonomy" id="1387277"/>
    <lineage>
        <taxon>Bacteria</taxon>
        <taxon>Pseudomonadati</taxon>
        <taxon>Pseudomonadota</taxon>
        <taxon>Alphaproteobacteria</taxon>
        <taxon>Rhodobacterales</taxon>
        <taxon>Roseobacteraceae</taxon>
        <taxon>Primorskyibacter</taxon>
    </lineage>
</organism>
<dbReference type="Proteomes" id="UP000192330">
    <property type="component" value="Unassembled WGS sequence"/>
</dbReference>
<dbReference type="RefSeq" id="WP_084355185.1">
    <property type="nucleotide sequence ID" value="NZ_FWYD01000050.1"/>
</dbReference>
<keyword evidence="2" id="KW-1185">Reference proteome</keyword>
<reference evidence="1 2" key="1">
    <citation type="submission" date="2017-04" db="EMBL/GenBank/DDBJ databases">
        <authorList>
            <person name="Afonso C.L."/>
            <person name="Miller P.J."/>
            <person name="Scott M.A."/>
            <person name="Spackman E."/>
            <person name="Goraichik I."/>
            <person name="Dimitrov K.M."/>
            <person name="Suarez D.L."/>
            <person name="Swayne D.E."/>
        </authorList>
    </citation>
    <scope>NUCLEOTIDE SEQUENCE [LARGE SCALE GENOMIC DNA]</scope>
    <source>
        <strain evidence="1 2">CGMCC 1.12644</strain>
    </source>
</reference>
<accession>A0A1W2EVA9</accession>
<dbReference type="AlphaFoldDB" id="A0A1W2EVA9"/>
<dbReference type="EMBL" id="FWYD01000050">
    <property type="protein sequence ID" value="SMD13631.1"/>
    <property type="molecule type" value="Genomic_DNA"/>
</dbReference>
<evidence type="ECO:0000313" key="1">
    <source>
        <dbReference type="EMBL" id="SMD13631.1"/>
    </source>
</evidence>
<name>A0A1W2EVA9_9RHOB</name>
<proteinExistence type="predicted"/>
<evidence type="ECO:0000313" key="2">
    <source>
        <dbReference type="Proteomes" id="UP000192330"/>
    </source>
</evidence>
<protein>
    <submittedName>
        <fullName evidence="1">Uncharacterized protein</fullName>
    </submittedName>
</protein>
<gene>
    <name evidence="1" type="ORF">SAMN06295998_1504</name>
</gene>
<dbReference type="OrthoDB" id="8019539at2"/>
<sequence length="74" mass="8215">MKHSDFAIGGEFVTTSGTWRCTDIGTRTVIAIKVSDGEDASWFRGPPYAVEEMVFDENDWGGCWPDQAVRDADL</sequence>